<dbReference type="PANTHER" id="PTHR23513:SF11">
    <property type="entry name" value="STAPHYLOFERRIN A TRANSPORTER"/>
    <property type="match status" value="1"/>
</dbReference>
<feature type="transmembrane region" description="Helical" evidence="6">
    <location>
        <begin position="370"/>
        <end position="389"/>
    </location>
</feature>
<feature type="transmembrane region" description="Helical" evidence="6">
    <location>
        <begin position="246"/>
        <end position="270"/>
    </location>
</feature>
<dbReference type="Proteomes" id="UP000671914">
    <property type="component" value="Chromosome"/>
</dbReference>
<keyword evidence="4 6" id="KW-1133">Transmembrane helix</keyword>
<evidence type="ECO:0000256" key="6">
    <source>
        <dbReference type="SAM" id="Phobius"/>
    </source>
</evidence>
<feature type="transmembrane region" description="Helical" evidence="6">
    <location>
        <begin position="305"/>
        <end position="329"/>
    </location>
</feature>
<feature type="transmembrane region" description="Helical" evidence="6">
    <location>
        <begin position="21"/>
        <end position="40"/>
    </location>
</feature>
<dbReference type="InterPro" id="IPR011701">
    <property type="entry name" value="MFS"/>
</dbReference>
<dbReference type="PROSITE" id="PS50850">
    <property type="entry name" value="MFS"/>
    <property type="match status" value="1"/>
</dbReference>
<dbReference type="SUPFAM" id="SSF103473">
    <property type="entry name" value="MFS general substrate transporter"/>
    <property type="match status" value="1"/>
</dbReference>
<dbReference type="KEGG" id="aarc:G127AT_09735"/>
<evidence type="ECO:0000256" key="5">
    <source>
        <dbReference type="ARBA" id="ARBA00023136"/>
    </source>
</evidence>
<feature type="transmembrane region" description="Helical" evidence="6">
    <location>
        <begin position="91"/>
        <end position="116"/>
    </location>
</feature>
<feature type="transmembrane region" description="Helical" evidence="6">
    <location>
        <begin position="161"/>
        <end position="184"/>
    </location>
</feature>
<dbReference type="EMBL" id="CP071696">
    <property type="protein sequence ID" value="QTX03622.1"/>
    <property type="molecule type" value="Genomic_DNA"/>
</dbReference>
<feature type="domain" description="Major facilitator superfamily (MFS) profile" evidence="7">
    <location>
        <begin position="195"/>
        <end position="410"/>
    </location>
</feature>
<dbReference type="Pfam" id="PF07690">
    <property type="entry name" value="MFS_1"/>
    <property type="match status" value="1"/>
</dbReference>
<dbReference type="InterPro" id="IPR036259">
    <property type="entry name" value="MFS_trans_sf"/>
</dbReference>
<feature type="transmembrane region" description="Helical" evidence="6">
    <location>
        <begin position="220"/>
        <end position="240"/>
    </location>
</feature>
<organism evidence="8 9">
    <name type="scientific">Agromyces archimandritae</name>
    <dbReference type="NCBI Taxonomy" id="2781962"/>
    <lineage>
        <taxon>Bacteria</taxon>
        <taxon>Bacillati</taxon>
        <taxon>Actinomycetota</taxon>
        <taxon>Actinomycetes</taxon>
        <taxon>Micrococcales</taxon>
        <taxon>Microbacteriaceae</taxon>
        <taxon>Agromyces</taxon>
    </lineage>
</organism>
<keyword evidence="2" id="KW-1003">Cell membrane</keyword>
<name>A0A975IML1_9MICO</name>
<dbReference type="GO" id="GO:0022857">
    <property type="term" value="F:transmembrane transporter activity"/>
    <property type="evidence" value="ECO:0007669"/>
    <property type="project" value="InterPro"/>
</dbReference>
<evidence type="ECO:0000259" key="7">
    <source>
        <dbReference type="PROSITE" id="PS50850"/>
    </source>
</evidence>
<accession>A0A975IML1</accession>
<keyword evidence="5 6" id="KW-0472">Membrane</keyword>
<evidence type="ECO:0000256" key="2">
    <source>
        <dbReference type="ARBA" id="ARBA00022475"/>
    </source>
</evidence>
<feature type="transmembrane region" description="Helical" evidence="6">
    <location>
        <begin position="341"/>
        <end position="364"/>
    </location>
</feature>
<feature type="transmembrane region" description="Helical" evidence="6">
    <location>
        <begin position="277"/>
        <end position="299"/>
    </location>
</feature>
<sequence length="410" mass="41086">MTRTDAPLRRNPGFRRLVATTVSNEFSSAIGAIVLPLLVLGSTGSATLAGAVLFVTQAVLIASQVFGGALVDRYSASRTLRASSALQALGWAAVLAGTLLGGGWLILLGAALAAAASGVDGPSEHTLIKHVVPQAALGRATAVSQGREAAAGLAGKPVGGLLFGISAQLALGVQVVLHVVAAVCTPRVSVNRERTAPEPFLASLRAGFGMVIRHPGLRGLALVAGVANLPVIMMPLTLLADYQANGVPAGMIGILSSAFVLGMLVGAFLAGPLASRMPLGILGIIGIGAFAIGQVVVVFTHANFWVTVVVLAVSALPLPAFNSAIGAYTAAVTPAAAMGRVVAASGVPGMILMPIGSLLAGVLFDAQGVLVPLIVSASAAVASAVLMLASRSIRRIPKVSELREEVPAGA</sequence>
<evidence type="ECO:0000313" key="8">
    <source>
        <dbReference type="EMBL" id="QTX03622.1"/>
    </source>
</evidence>
<dbReference type="InterPro" id="IPR020846">
    <property type="entry name" value="MFS_dom"/>
</dbReference>
<protein>
    <submittedName>
        <fullName evidence="8">MFS transporter</fullName>
    </submittedName>
</protein>
<dbReference type="PANTHER" id="PTHR23513">
    <property type="entry name" value="INTEGRAL MEMBRANE EFFLUX PROTEIN-RELATED"/>
    <property type="match status" value="1"/>
</dbReference>
<evidence type="ECO:0000256" key="1">
    <source>
        <dbReference type="ARBA" id="ARBA00004651"/>
    </source>
</evidence>
<dbReference type="RefSeq" id="WP_210896397.1">
    <property type="nucleotide sequence ID" value="NZ_CP071696.1"/>
</dbReference>
<dbReference type="Gene3D" id="1.20.1250.20">
    <property type="entry name" value="MFS general substrate transporter like domains"/>
    <property type="match status" value="1"/>
</dbReference>
<proteinExistence type="predicted"/>
<dbReference type="AlphaFoldDB" id="A0A975IML1"/>
<feature type="transmembrane region" description="Helical" evidence="6">
    <location>
        <begin position="46"/>
        <end position="71"/>
    </location>
</feature>
<keyword evidence="9" id="KW-1185">Reference proteome</keyword>
<comment type="subcellular location">
    <subcellularLocation>
        <location evidence="1">Cell membrane</location>
        <topology evidence="1">Multi-pass membrane protein</topology>
    </subcellularLocation>
</comment>
<gene>
    <name evidence="8" type="ORF">G127AT_09735</name>
</gene>
<evidence type="ECO:0000256" key="4">
    <source>
        <dbReference type="ARBA" id="ARBA00022989"/>
    </source>
</evidence>
<reference evidence="8" key="1">
    <citation type="submission" date="2021-03" db="EMBL/GenBank/DDBJ databases">
        <title>Agromyces archimandritus sp. nov., isolated from the cockroach Archimandrita tessellata.</title>
        <authorList>
            <person name="Guzman J."/>
            <person name="Ortuzar M."/>
            <person name="Poehlein A."/>
            <person name="Daniel R."/>
            <person name="Trujillo M."/>
            <person name="Vilcinskas A."/>
        </authorList>
    </citation>
    <scope>NUCLEOTIDE SEQUENCE</scope>
    <source>
        <strain evidence="8">G127AT</strain>
    </source>
</reference>
<evidence type="ECO:0000313" key="9">
    <source>
        <dbReference type="Proteomes" id="UP000671914"/>
    </source>
</evidence>
<dbReference type="GO" id="GO:0005886">
    <property type="term" value="C:plasma membrane"/>
    <property type="evidence" value="ECO:0007669"/>
    <property type="project" value="UniProtKB-SubCell"/>
</dbReference>
<keyword evidence="3 6" id="KW-0812">Transmembrane</keyword>
<evidence type="ECO:0000256" key="3">
    <source>
        <dbReference type="ARBA" id="ARBA00022692"/>
    </source>
</evidence>
<dbReference type="CDD" id="cd06173">
    <property type="entry name" value="MFS_MefA_like"/>
    <property type="match status" value="1"/>
</dbReference>